<dbReference type="RefSeq" id="WP_066430195.1">
    <property type="nucleotide sequence ID" value="NZ_LZRN01000002.1"/>
</dbReference>
<keyword evidence="7" id="KW-0653">Protein transport</keyword>
<keyword evidence="6 11" id="KW-0812">Transmembrane</keyword>
<gene>
    <name evidence="12" type="ORF">LX77_00500</name>
</gene>
<dbReference type="InterPro" id="IPR003849">
    <property type="entry name" value="Preprotein_translocase_YajC"/>
</dbReference>
<comment type="caution">
    <text evidence="12">The sequence shown here is derived from an EMBL/GenBank/DDBJ whole genome shotgun (WGS) entry which is preliminary data.</text>
</comment>
<name>A0A1A7R6J4_9FLAO</name>
<evidence type="ECO:0000256" key="5">
    <source>
        <dbReference type="ARBA" id="ARBA00022475"/>
    </source>
</evidence>
<dbReference type="PRINTS" id="PR01853">
    <property type="entry name" value="YAJCTRNLCASE"/>
</dbReference>
<comment type="similarity">
    <text evidence="2">Belongs to the YajC family.</text>
</comment>
<keyword evidence="13" id="KW-1185">Reference proteome</keyword>
<evidence type="ECO:0000313" key="13">
    <source>
        <dbReference type="Proteomes" id="UP000248987"/>
    </source>
</evidence>
<keyword evidence="8 11" id="KW-1133">Transmembrane helix</keyword>
<evidence type="ECO:0000256" key="11">
    <source>
        <dbReference type="SAM" id="Phobius"/>
    </source>
</evidence>
<dbReference type="NCBIfam" id="TIGR00739">
    <property type="entry name" value="yajC"/>
    <property type="match status" value="1"/>
</dbReference>
<evidence type="ECO:0000256" key="2">
    <source>
        <dbReference type="ARBA" id="ARBA00006742"/>
    </source>
</evidence>
<evidence type="ECO:0000256" key="10">
    <source>
        <dbReference type="ARBA" id="ARBA00023136"/>
    </source>
</evidence>
<dbReference type="GO" id="GO:0015031">
    <property type="term" value="P:protein transport"/>
    <property type="evidence" value="ECO:0007669"/>
    <property type="project" value="UniProtKB-KW"/>
</dbReference>
<proteinExistence type="inferred from homology"/>
<dbReference type="Proteomes" id="UP000248987">
    <property type="component" value="Unassembled WGS sequence"/>
</dbReference>
<evidence type="ECO:0000256" key="3">
    <source>
        <dbReference type="ARBA" id="ARBA00014962"/>
    </source>
</evidence>
<protein>
    <recommendedName>
        <fullName evidence="3">Sec translocon accessory complex subunit YajC</fullName>
    </recommendedName>
</protein>
<dbReference type="GO" id="GO:0005886">
    <property type="term" value="C:plasma membrane"/>
    <property type="evidence" value="ECO:0007669"/>
    <property type="project" value="UniProtKB-SubCell"/>
</dbReference>
<evidence type="ECO:0000313" key="12">
    <source>
        <dbReference type="EMBL" id="RAJ27926.1"/>
    </source>
</evidence>
<keyword evidence="10 11" id="KW-0472">Membrane</keyword>
<sequence>MEGISSFLPFIAMFAVVYFFMIAPQMKRAKKEKKFASELKRGDKVITKSGMHGKIVDLNDKDSSCVIETLAGKIKFDRSAISMEMSSKLNVDPATTATTTTTK</sequence>
<dbReference type="PANTHER" id="PTHR33909">
    <property type="entry name" value="SEC TRANSLOCON ACCESSORY COMPLEX SUBUNIT YAJC"/>
    <property type="match status" value="1"/>
</dbReference>
<evidence type="ECO:0000256" key="6">
    <source>
        <dbReference type="ARBA" id="ARBA00022692"/>
    </source>
</evidence>
<feature type="transmembrane region" description="Helical" evidence="11">
    <location>
        <begin position="6"/>
        <end position="24"/>
    </location>
</feature>
<dbReference type="SMART" id="SM01323">
    <property type="entry name" value="YajC"/>
    <property type="match status" value="1"/>
</dbReference>
<dbReference type="PANTHER" id="PTHR33909:SF1">
    <property type="entry name" value="SEC TRANSLOCON ACCESSORY COMPLEX SUBUNIT YAJC"/>
    <property type="match status" value="1"/>
</dbReference>
<keyword evidence="4" id="KW-0813">Transport</keyword>
<comment type="subcellular location">
    <subcellularLocation>
        <location evidence="1">Cell membrane</location>
        <topology evidence="1">Single-pass membrane protein</topology>
    </subcellularLocation>
</comment>
<organism evidence="12 13">
    <name type="scientific">Gelidibacter algens</name>
    <dbReference type="NCBI Taxonomy" id="49280"/>
    <lineage>
        <taxon>Bacteria</taxon>
        <taxon>Pseudomonadati</taxon>
        <taxon>Bacteroidota</taxon>
        <taxon>Flavobacteriia</taxon>
        <taxon>Flavobacteriales</taxon>
        <taxon>Flavobacteriaceae</taxon>
        <taxon>Gelidibacter</taxon>
    </lineage>
</organism>
<evidence type="ECO:0000256" key="7">
    <source>
        <dbReference type="ARBA" id="ARBA00022927"/>
    </source>
</evidence>
<evidence type="ECO:0000256" key="8">
    <source>
        <dbReference type="ARBA" id="ARBA00022989"/>
    </source>
</evidence>
<keyword evidence="5" id="KW-1003">Cell membrane</keyword>
<keyword evidence="9" id="KW-0811">Translocation</keyword>
<dbReference type="STRING" id="49280.A9996_01690"/>
<accession>A0A1A7R6J4</accession>
<evidence type="ECO:0000256" key="9">
    <source>
        <dbReference type="ARBA" id="ARBA00023010"/>
    </source>
</evidence>
<evidence type="ECO:0000256" key="4">
    <source>
        <dbReference type="ARBA" id="ARBA00022448"/>
    </source>
</evidence>
<reference evidence="12 13" key="1">
    <citation type="submission" date="2018-06" db="EMBL/GenBank/DDBJ databases">
        <title>Genomic Encyclopedia of Archaeal and Bacterial Type Strains, Phase II (KMG-II): from individual species to whole genera.</title>
        <authorList>
            <person name="Goeker M."/>
        </authorList>
    </citation>
    <scope>NUCLEOTIDE SEQUENCE [LARGE SCALE GENOMIC DNA]</scope>
    <source>
        <strain evidence="12 13">DSM 12408</strain>
    </source>
</reference>
<evidence type="ECO:0000256" key="1">
    <source>
        <dbReference type="ARBA" id="ARBA00004162"/>
    </source>
</evidence>
<dbReference type="Pfam" id="PF02699">
    <property type="entry name" value="YajC"/>
    <property type="match status" value="1"/>
</dbReference>
<dbReference type="EMBL" id="QLLQ01000001">
    <property type="protein sequence ID" value="RAJ27926.1"/>
    <property type="molecule type" value="Genomic_DNA"/>
</dbReference>
<dbReference type="AlphaFoldDB" id="A0A1A7R6J4"/>
<dbReference type="OrthoDB" id="9800132at2"/>